<feature type="chain" id="PRO_5045485881" evidence="1">
    <location>
        <begin position="21"/>
        <end position="339"/>
    </location>
</feature>
<keyword evidence="4" id="KW-1185">Reference proteome</keyword>
<dbReference type="GO" id="GO:0016829">
    <property type="term" value="F:lyase activity"/>
    <property type="evidence" value="ECO:0007669"/>
    <property type="project" value="UniProtKB-KW"/>
</dbReference>
<protein>
    <submittedName>
        <fullName evidence="3">Polysaccharide lyase family 7 protein</fullName>
    </submittedName>
</protein>
<evidence type="ECO:0000313" key="3">
    <source>
        <dbReference type="EMBL" id="MDB1126125.1"/>
    </source>
</evidence>
<dbReference type="InterPro" id="IPR013320">
    <property type="entry name" value="ConA-like_dom_sf"/>
</dbReference>
<dbReference type="Proteomes" id="UP001210678">
    <property type="component" value="Unassembled WGS sequence"/>
</dbReference>
<dbReference type="RefSeq" id="WP_272140470.1">
    <property type="nucleotide sequence ID" value="NZ_JAQLOI010000003.1"/>
</dbReference>
<dbReference type="Gene3D" id="2.60.120.200">
    <property type="match status" value="1"/>
</dbReference>
<dbReference type="InterPro" id="IPR014895">
    <property type="entry name" value="Alginate_lyase_2"/>
</dbReference>
<evidence type="ECO:0000259" key="2">
    <source>
        <dbReference type="Pfam" id="PF08787"/>
    </source>
</evidence>
<proteinExistence type="predicted"/>
<dbReference type="EMBL" id="JAQLOI010000003">
    <property type="protein sequence ID" value="MDB1126125.1"/>
    <property type="molecule type" value="Genomic_DNA"/>
</dbReference>
<reference evidence="3 4" key="1">
    <citation type="submission" date="2023-01" db="EMBL/GenBank/DDBJ databases">
        <title>Vibrio sp. KJ40-1 sp.nov, isolated from marine algae.</title>
        <authorList>
            <person name="Butt M."/>
            <person name="Kim J.M.J."/>
            <person name="Jeon C.O.C."/>
        </authorList>
    </citation>
    <scope>NUCLEOTIDE SEQUENCE [LARGE SCALE GENOMIC DNA]</scope>
    <source>
        <strain evidence="3 4">KJ40-1</strain>
    </source>
</reference>
<feature type="signal peptide" evidence="1">
    <location>
        <begin position="1"/>
        <end position="20"/>
    </location>
</feature>
<dbReference type="SUPFAM" id="SSF49899">
    <property type="entry name" value="Concanavalin A-like lectins/glucanases"/>
    <property type="match status" value="1"/>
</dbReference>
<evidence type="ECO:0000313" key="4">
    <source>
        <dbReference type="Proteomes" id="UP001210678"/>
    </source>
</evidence>
<gene>
    <name evidence="3" type="ORF">PGX00_21630</name>
</gene>
<sequence length="339" mass="37736">MKKVALSAIIASLFSHSVLAEMTPYQVELANKLDPNKAPSENFEMSKWKINLPIGDKTEARKGKEMEIIAADLNYVNYPYVHPEWFYTNAKTGAVVFAAPNSGPTTPNSKNTRSELRAMLDVTEAYQYKAPATNFAVKSHKNASEFGAIGGQLTGALTVDAVSLSGNDKKMGAHSVVIGQIHGSNNEPLKIYYRKMPNHTHGSLFWNYEINPKDKKDRFDISHNVFGQHNLTKADANPDDGIKLGELFEYDVNIKDNIMNLTFTRNIGEENQKEVTFAVDLSKPYPGEEKLDTSYGQDWMYFKAGAYNQCNQSSSGCENNGVEAGDYTQASFYKLVLNQ</sequence>
<name>A0ABT4YX13_9VIBR</name>
<feature type="domain" description="Alginate lyase 2" evidence="2">
    <location>
        <begin position="43"/>
        <end position="337"/>
    </location>
</feature>
<keyword evidence="3" id="KW-0456">Lyase</keyword>
<accession>A0ABT4YX13</accession>
<comment type="caution">
    <text evidence="3">The sequence shown here is derived from an EMBL/GenBank/DDBJ whole genome shotgun (WGS) entry which is preliminary data.</text>
</comment>
<organism evidence="3 4">
    <name type="scientific">Vibrio algarum</name>
    <dbReference type="NCBI Taxonomy" id="3020714"/>
    <lineage>
        <taxon>Bacteria</taxon>
        <taxon>Pseudomonadati</taxon>
        <taxon>Pseudomonadota</taxon>
        <taxon>Gammaproteobacteria</taxon>
        <taxon>Vibrionales</taxon>
        <taxon>Vibrionaceae</taxon>
        <taxon>Vibrio</taxon>
    </lineage>
</organism>
<evidence type="ECO:0000256" key="1">
    <source>
        <dbReference type="SAM" id="SignalP"/>
    </source>
</evidence>
<dbReference type="Pfam" id="PF08787">
    <property type="entry name" value="Alginate_lyase2"/>
    <property type="match status" value="1"/>
</dbReference>
<keyword evidence="1" id="KW-0732">Signal</keyword>